<dbReference type="Pfam" id="PF04191">
    <property type="entry name" value="PEMT"/>
    <property type="match status" value="1"/>
</dbReference>
<dbReference type="Gene3D" id="1.20.120.1630">
    <property type="match status" value="1"/>
</dbReference>
<sequence>MTHAHAFVALCVAWAISQLWIGRRRAGDKTKARDRGTLDILIAVIVVSIAAAIWIAHRDDHQLAARDPALAWTGMAIMVLGLAMRWWSVRTLAEFFTVDLAIHPGQTLVRRGPYRLLRHPSYTGALLTVIGFGIGTGSWRAALVAIVPITLAFLYRIRIEERVLADAFPDAWPGYVRETRRLIPFLW</sequence>
<gene>
    <name evidence="6" type="ORF">LK996_09135</name>
</gene>
<dbReference type="PANTHER" id="PTHR43847:SF1">
    <property type="entry name" value="BLL3993 PROTEIN"/>
    <property type="match status" value="1"/>
</dbReference>
<feature type="transmembrane region" description="Helical" evidence="5">
    <location>
        <begin position="125"/>
        <end position="155"/>
    </location>
</feature>
<evidence type="ECO:0000313" key="7">
    <source>
        <dbReference type="Proteomes" id="UP001165293"/>
    </source>
</evidence>
<comment type="caution">
    <text evidence="6">The sequence shown here is derived from an EMBL/GenBank/DDBJ whole genome shotgun (WGS) entry which is preliminary data.</text>
</comment>
<dbReference type="PANTHER" id="PTHR43847">
    <property type="entry name" value="BLL3993 PROTEIN"/>
    <property type="match status" value="1"/>
</dbReference>
<accession>A0ABS8JIE1</accession>
<keyword evidence="4 5" id="KW-0472">Membrane</keyword>
<organism evidence="6 7">
    <name type="scientific">Noviluteimonas lactosilytica</name>
    <dbReference type="NCBI Taxonomy" id="2888523"/>
    <lineage>
        <taxon>Bacteria</taxon>
        <taxon>Pseudomonadati</taxon>
        <taxon>Pseudomonadota</taxon>
        <taxon>Gammaproteobacteria</taxon>
        <taxon>Lysobacterales</taxon>
        <taxon>Lysobacteraceae</taxon>
        <taxon>Noviluteimonas</taxon>
    </lineage>
</organism>
<dbReference type="EMBL" id="JAJGAK010000001">
    <property type="protein sequence ID" value="MCC8363238.1"/>
    <property type="molecule type" value="Genomic_DNA"/>
</dbReference>
<comment type="subcellular location">
    <subcellularLocation>
        <location evidence="1">Endomembrane system</location>
        <topology evidence="1">Multi-pass membrane protein</topology>
    </subcellularLocation>
</comment>
<reference evidence="6" key="1">
    <citation type="submission" date="2021-10" db="EMBL/GenBank/DDBJ databases">
        <authorList>
            <person name="Lyu M."/>
            <person name="Wang X."/>
            <person name="Meng X."/>
            <person name="Xu K."/>
        </authorList>
    </citation>
    <scope>NUCLEOTIDE SEQUENCE</scope>
    <source>
        <strain evidence="6">A6</strain>
    </source>
</reference>
<evidence type="ECO:0000313" key="6">
    <source>
        <dbReference type="EMBL" id="MCC8363238.1"/>
    </source>
</evidence>
<evidence type="ECO:0000256" key="3">
    <source>
        <dbReference type="ARBA" id="ARBA00022989"/>
    </source>
</evidence>
<dbReference type="InterPro" id="IPR007318">
    <property type="entry name" value="Phopholipid_MeTrfase"/>
</dbReference>
<evidence type="ECO:0000256" key="2">
    <source>
        <dbReference type="ARBA" id="ARBA00022692"/>
    </source>
</evidence>
<name>A0ABS8JIE1_9GAMM</name>
<proteinExistence type="predicted"/>
<keyword evidence="7" id="KW-1185">Reference proteome</keyword>
<dbReference type="Proteomes" id="UP001165293">
    <property type="component" value="Unassembled WGS sequence"/>
</dbReference>
<dbReference type="InterPro" id="IPR052527">
    <property type="entry name" value="Metal_cation-efflux_comp"/>
</dbReference>
<keyword evidence="2 5" id="KW-0812">Transmembrane</keyword>
<feature type="transmembrane region" description="Helical" evidence="5">
    <location>
        <begin position="36"/>
        <end position="57"/>
    </location>
</feature>
<feature type="transmembrane region" description="Helical" evidence="5">
    <location>
        <begin position="69"/>
        <end position="87"/>
    </location>
</feature>
<evidence type="ECO:0000256" key="1">
    <source>
        <dbReference type="ARBA" id="ARBA00004127"/>
    </source>
</evidence>
<evidence type="ECO:0000256" key="5">
    <source>
        <dbReference type="SAM" id="Phobius"/>
    </source>
</evidence>
<protein>
    <submittedName>
        <fullName evidence="6">Isoprenylcysteine carboxylmethyltransferase family protein</fullName>
    </submittedName>
</protein>
<dbReference type="RefSeq" id="WP_230526781.1">
    <property type="nucleotide sequence ID" value="NZ_JAJGAK010000001.1"/>
</dbReference>
<keyword evidence="3 5" id="KW-1133">Transmembrane helix</keyword>
<evidence type="ECO:0000256" key="4">
    <source>
        <dbReference type="ARBA" id="ARBA00023136"/>
    </source>
</evidence>